<feature type="domain" description="BZIP" evidence="2">
    <location>
        <begin position="148"/>
        <end position="163"/>
    </location>
</feature>
<dbReference type="Proteomes" id="UP001497392">
    <property type="component" value="Unassembled WGS sequence"/>
</dbReference>
<gene>
    <name evidence="3" type="primary">g4559</name>
    <name evidence="3" type="ORF">VP750_LOCUS3885</name>
</gene>
<dbReference type="PROSITE" id="PS00036">
    <property type="entry name" value="BZIP_BASIC"/>
    <property type="match status" value="1"/>
</dbReference>
<reference evidence="3 4" key="1">
    <citation type="submission" date="2024-06" db="EMBL/GenBank/DDBJ databases">
        <authorList>
            <person name="Kraege A."/>
            <person name="Thomma B."/>
        </authorList>
    </citation>
    <scope>NUCLEOTIDE SEQUENCE [LARGE SCALE GENOMIC DNA]</scope>
</reference>
<name>A0ABP1FQM8_9CHLO</name>
<keyword evidence="4" id="KW-1185">Reference proteome</keyword>
<dbReference type="Gene3D" id="1.20.5.170">
    <property type="match status" value="1"/>
</dbReference>
<evidence type="ECO:0000313" key="4">
    <source>
        <dbReference type="Proteomes" id="UP001497392"/>
    </source>
</evidence>
<proteinExistence type="predicted"/>
<feature type="compositionally biased region" description="Acidic residues" evidence="1">
    <location>
        <begin position="130"/>
        <end position="141"/>
    </location>
</feature>
<protein>
    <submittedName>
        <fullName evidence="3">G4559 protein</fullName>
    </submittedName>
</protein>
<dbReference type="EMBL" id="CAXHTA020000006">
    <property type="protein sequence ID" value="CAL5222226.1"/>
    <property type="molecule type" value="Genomic_DNA"/>
</dbReference>
<dbReference type="SMART" id="SM00338">
    <property type="entry name" value="BRLZ"/>
    <property type="match status" value="1"/>
</dbReference>
<organism evidence="3 4">
    <name type="scientific">Coccomyxa viridis</name>
    <dbReference type="NCBI Taxonomy" id="1274662"/>
    <lineage>
        <taxon>Eukaryota</taxon>
        <taxon>Viridiplantae</taxon>
        <taxon>Chlorophyta</taxon>
        <taxon>core chlorophytes</taxon>
        <taxon>Trebouxiophyceae</taxon>
        <taxon>Trebouxiophyceae incertae sedis</taxon>
        <taxon>Coccomyxaceae</taxon>
        <taxon>Coccomyxa</taxon>
    </lineage>
</organism>
<comment type="caution">
    <text evidence="3">The sequence shown here is derived from an EMBL/GenBank/DDBJ whole genome shotgun (WGS) entry which is preliminary data.</text>
</comment>
<dbReference type="InterPro" id="IPR004827">
    <property type="entry name" value="bZIP"/>
</dbReference>
<evidence type="ECO:0000259" key="2">
    <source>
        <dbReference type="PROSITE" id="PS00036"/>
    </source>
</evidence>
<feature type="region of interest" description="Disordered" evidence="1">
    <location>
        <begin position="61"/>
        <end position="167"/>
    </location>
</feature>
<dbReference type="Pfam" id="PF00170">
    <property type="entry name" value="bZIP_1"/>
    <property type="match status" value="1"/>
</dbReference>
<dbReference type="SUPFAM" id="SSF57959">
    <property type="entry name" value="Leucine zipper domain"/>
    <property type="match status" value="1"/>
</dbReference>
<sequence>MSDPQPQDIGRIMDEHDIGNLLPESHIVDSRDHMYRSSYEEKPCLRGVPVLNFPDIPMGGFAPPGTSTPDNIRSMMRAPLSGSTISGDGTGDGSQDGSTRDGDSDEARALSRRVTGLRTVRQRAKRQAPDETDDFSEEDEGSPSGRNKRVQANRLSAQRSRQRKLEKEAHLRADVEDLDRQIGDLKAKEKDLIDYKGGLLKQIANRRSYEVLQDMTQRLDSATKLTRAQCTKIMAENQHLANMTDMRAPLQCRSTAAGEAEFYAQQAAMRCMQQQYAWRAQQAVAGYTQPMGAGYMPQEPAAHILLSSAKQSIPLWSPIYLRTPPGRCRVLQEPAAHILLSSAKQSIPLWTPIYLRTPPGRLARNFRCSVWQQGAPHLSFNDR</sequence>
<evidence type="ECO:0000256" key="1">
    <source>
        <dbReference type="SAM" id="MobiDB-lite"/>
    </source>
</evidence>
<evidence type="ECO:0000313" key="3">
    <source>
        <dbReference type="EMBL" id="CAL5222226.1"/>
    </source>
</evidence>
<dbReference type="InterPro" id="IPR046347">
    <property type="entry name" value="bZIP_sf"/>
</dbReference>
<dbReference type="CDD" id="cd14686">
    <property type="entry name" value="bZIP"/>
    <property type="match status" value="1"/>
</dbReference>
<accession>A0ABP1FQM8</accession>
<feature type="compositionally biased region" description="Basic and acidic residues" evidence="1">
    <location>
        <begin position="98"/>
        <end position="109"/>
    </location>
</feature>